<name>A0A165WCX1_9AGAM</name>
<organism evidence="1 2">
    <name type="scientific">Athelia psychrophila</name>
    <dbReference type="NCBI Taxonomy" id="1759441"/>
    <lineage>
        <taxon>Eukaryota</taxon>
        <taxon>Fungi</taxon>
        <taxon>Dikarya</taxon>
        <taxon>Basidiomycota</taxon>
        <taxon>Agaricomycotina</taxon>
        <taxon>Agaricomycetes</taxon>
        <taxon>Agaricomycetidae</taxon>
        <taxon>Atheliales</taxon>
        <taxon>Atheliaceae</taxon>
        <taxon>Athelia</taxon>
    </lineage>
</organism>
<dbReference type="AlphaFoldDB" id="A0A165WCX1"/>
<gene>
    <name evidence="1" type="ORF">FIBSPDRAFT_875345</name>
</gene>
<dbReference type="Proteomes" id="UP000076532">
    <property type="component" value="Unassembled WGS sequence"/>
</dbReference>
<evidence type="ECO:0000313" key="1">
    <source>
        <dbReference type="EMBL" id="KZP07567.1"/>
    </source>
</evidence>
<reference evidence="1 2" key="1">
    <citation type="journal article" date="2016" name="Mol. Biol. Evol.">
        <title>Comparative Genomics of Early-Diverging Mushroom-Forming Fungi Provides Insights into the Origins of Lignocellulose Decay Capabilities.</title>
        <authorList>
            <person name="Nagy L.G."/>
            <person name="Riley R."/>
            <person name="Tritt A."/>
            <person name="Adam C."/>
            <person name="Daum C."/>
            <person name="Floudas D."/>
            <person name="Sun H."/>
            <person name="Yadav J.S."/>
            <person name="Pangilinan J."/>
            <person name="Larsson K.H."/>
            <person name="Matsuura K."/>
            <person name="Barry K."/>
            <person name="Labutti K."/>
            <person name="Kuo R."/>
            <person name="Ohm R.A."/>
            <person name="Bhattacharya S.S."/>
            <person name="Shirouzu T."/>
            <person name="Yoshinaga Y."/>
            <person name="Martin F.M."/>
            <person name="Grigoriev I.V."/>
            <person name="Hibbett D.S."/>
        </authorList>
    </citation>
    <scope>NUCLEOTIDE SEQUENCE [LARGE SCALE GENOMIC DNA]</scope>
    <source>
        <strain evidence="1 2">CBS 109695</strain>
    </source>
</reference>
<dbReference type="EMBL" id="KV417746">
    <property type="protein sequence ID" value="KZP07567.1"/>
    <property type="molecule type" value="Genomic_DNA"/>
</dbReference>
<feature type="non-terminal residue" evidence="1">
    <location>
        <position position="77"/>
    </location>
</feature>
<keyword evidence="2" id="KW-1185">Reference proteome</keyword>
<accession>A0A165WCX1</accession>
<protein>
    <submittedName>
        <fullName evidence="1">Uncharacterized protein</fullName>
    </submittedName>
</protein>
<proteinExistence type="predicted"/>
<evidence type="ECO:0000313" key="2">
    <source>
        <dbReference type="Proteomes" id="UP000076532"/>
    </source>
</evidence>
<sequence length="77" mass="8220">MSENVKVSSSLIDNTDSGAGGPFFAATQICHLAPKFQILGLLHPEIAAGRVQKPDSDHEHRGAPAWSMALWLPSITP</sequence>